<dbReference type="NCBIfam" id="NF041539">
    <property type="entry name" value="choice_anch_R"/>
    <property type="match status" value="1"/>
</dbReference>
<gene>
    <name evidence="1" type="ORF">PZE19_32435</name>
</gene>
<dbReference type="InterPro" id="IPR013424">
    <property type="entry name" value="Ice-binding_C"/>
</dbReference>
<evidence type="ECO:0000313" key="2">
    <source>
        <dbReference type="Proteomes" id="UP001216907"/>
    </source>
</evidence>
<name>A0ABT6FLN9_9BACT</name>
<dbReference type="RefSeq" id="WP_277864817.1">
    <property type="nucleotide sequence ID" value="NZ_JARRAG010000008.1"/>
</dbReference>
<protein>
    <submittedName>
        <fullName evidence="1">Choice-of-anchor R domain-containing protein</fullName>
    </submittedName>
</protein>
<dbReference type="NCBIfam" id="TIGR02595">
    <property type="entry name" value="PEP_CTERM"/>
    <property type="match status" value="1"/>
</dbReference>
<proteinExistence type="predicted"/>
<dbReference type="EMBL" id="JARRAG010000008">
    <property type="protein sequence ID" value="MDG3008498.1"/>
    <property type="molecule type" value="Genomic_DNA"/>
</dbReference>
<organism evidence="1 2">
    <name type="scientific">Paludisphaera mucosa</name>
    <dbReference type="NCBI Taxonomy" id="3030827"/>
    <lineage>
        <taxon>Bacteria</taxon>
        <taxon>Pseudomonadati</taxon>
        <taxon>Planctomycetota</taxon>
        <taxon>Planctomycetia</taxon>
        <taxon>Isosphaerales</taxon>
        <taxon>Isosphaeraceae</taxon>
        <taxon>Paludisphaera</taxon>
    </lineage>
</organism>
<dbReference type="Proteomes" id="UP001216907">
    <property type="component" value="Unassembled WGS sequence"/>
</dbReference>
<evidence type="ECO:0000313" key="1">
    <source>
        <dbReference type="EMBL" id="MDG3008498.1"/>
    </source>
</evidence>
<sequence>MGLLLVESEAEAATIYSTLGPNDSFNRNASSAIYGQGVQGSDHYSVAERFTVGGSSDFLFTSAELGVYSRSGTASLGVVLMEDLGGLPGETLESLSIEVGPDVRLHTVTSTLNPLLEAGHSYWLAAVPTRDFNGGWYGNSEGIIGRQGIDYLDFNIGWLAISATSGAFRISGNAAAVPEPSTLAMWATAAAMTGSIVLRRRRV</sequence>
<reference evidence="1 2" key="1">
    <citation type="submission" date="2023-03" db="EMBL/GenBank/DDBJ databases">
        <title>Paludisphaera mucosa sp. nov. a novel planctomycete from northern fen.</title>
        <authorList>
            <person name="Ivanova A."/>
        </authorList>
    </citation>
    <scope>NUCLEOTIDE SEQUENCE [LARGE SCALE GENOMIC DNA]</scope>
    <source>
        <strain evidence="1 2">Pla2</strain>
    </source>
</reference>
<keyword evidence="2" id="KW-1185">Reference proteome</keyword>
<comment type="caution">
    <text evidence="1">The sequence shown here is derived from an EMBL/GenBank/DDBJ whole genome shotgun (WGS) entry which is preliminary data.</text>
</comment>
<accession>A0ABT6FLN9</accession>